<comment type="caution">
    <text evidence="2">The sequence shown here is derived from an EMBL/GenBank/DDBJ whole genome shotgun (WGS) entry which is preliminary data.</text>
</comment>
<evidence type="ECO:0000313" key="3">
    <source>
        <dbReference type="Proteomes" id="UP000308054"/>
    </source>
</evidence>
<feature type="chain" id="PRO_5021012260" evidence="1">
    <location>
        <begin position="21"/>
        <end position="424"/>
    </location>
</feature>
<dbReference type="OrthoDB" id="7928976at2"/>
<sequence length="424" mass="45749">MICRFTVSLFAGVLALCALAAGAAAQADPFTVTNIHIDQTAANATEAQRRALESGQVRAAQILIERLTLAEDRVPLAGEAIGTDASQAMVLEDPTTLDPVADPAAEIPARLPPIDAERAASLIAGFDIANERRSPTRYIGDLTVNFDRRAVRDYLQSYNVPFVQAQARPILVIPVLQSETGSVVWAGPWYEAWRSERFAHALVPFVGLGTRFEEAGTEPAPEAAAGEGDYIPPAMRMAQTQDAAPPTPLGRRLLSTADAQSLNEDVLRAMAELYGVDRVAVIAARSTGMATRAGGMLLEFNEEEVVRETIPTIAVEGGFEAAAARIVEMNETAWKRQTIVREGGQNTLEVTVLYRGIRDWHALQDAVAGASLVADARLDALSRTGAVMTLSYRGDLAQVRSELRSRGAWLEETEDLGWTVRSAR</sequence>
<organism evidence="2 3">
    <name type="scientific">Marinicauda algicola</name>
    <dbReference type="NCBI Taxonomy" id="2029849"/>
    <lineage>
        <taxon>Bacteria</taxon>
        <taxon>Pseudomonadati</taxon>
        <taxon>Pseudomonadota</taxon>
        <taxon>Alphaproteobacteria</taxon>
        <taxon>Maricaulales</taxon>
        <taxon>Maricaulaceae</taxon>
        <taxon>Marinicauda</taxon>
    </lineage>
</organism>
<evidence type="ECO:0000313" key="2">
    <source>
        <dbReference type="EMBL" id="TGY89855.1"/>
    </source>
</evidence>
<keyword evidence="3" id="KW-1185">Reference proteome</keyword>
<protein>
    <submittedName>
        <fullName evidence="2">DUF2066 domain-containing protein</fullName>
    </submittedName>
</protein>
<dbReference type="Proteomes" id="UP000308054">
    <property type="component" value="Unassembled WGS sequence"/>
</dbReference>
<evidence type="ECO:0000256" key="1">
    <source>
        <dbReference type="SAM" id="SignalP"/>
    </source>
</evidence>
<dbReference type="EMBL" id="SRXW01000001">
    <property type="protein sequence ID" value="TGY89855.1"/>
    <property type="molecule type" value="Genomic_DNA"/>
</dbReference>
<keyword evidence="1" id="KW-0732">Signal</keyword>
<dbReference type="RefSeq" id="WP_135994352.1">
    <property type="nucleotide sequence ID" value="NZ_CP071057.1"/>
</dbReference>
<proteinExistence type="predicted"/>
<gene>
    <name evidence="2" type="ORF">E5163_01570</name>
</gene>
<feature type="signal peptide" evidence="1">
    <location>
        <begin position="1"/>
        <end position="20"/>
    </location>
</feature>
<reference evidence="2 3" key="1">
    <citation type="journal article" date="2017" name="Int. J. Syst. Evol. Microbiol.">
        <title>Marinicauda algicola sp. nov., isolated from a marine red alga Rhodosorus marinus.</title>
        <authorList>
            <person name="Jeong S.E."/>
            <person name="Jeon S.H."/>
            <person name="Chun B.H."/>
            <person name="Kim D.W."/>
            <person name="Jeon C.O."/>
        </authorList>
    </citation>
    <scope>NUCLEOTIDE SEQUENCE [LARGE SCALE GENOMIC DNA]</scope>
    <source>
        <strain evidence="2 3">JCM 31718</strain>
    </source>
</reference>
<dbReference type="AlphaFoldDB" id="A0A4S2H2N8"/>
<accession>A0A4S2H2N8</accession>
<name>A0A4S2H2N8_9PROT</name>